<feature type="transmembrane region" description="Helical" evidence="6">
    <location>
        <begin position="189"/>
        <end position="209"/>
    </location>
</feature>
<evidence type="ECO:0000256" key="2">
    <source>
        <dbReference type="ARBA" id="ARBA00022475"/>
    </source>
</evidence>
<gene>
    <name evidence="7" type="ordered locus">BAV0084</name>
</gene>
<keyword evidence="4 6" id="KW-1133">Transmembrane helix</keyword>
<proteinExistence type="predicted"/>
<dbReference type="Proteomes" id="UP000001977">
    <property type="component" value="Chromosome"/>
</dbReference>
<dbReference type="InterPro" id="IPR002797">
    <property type="entry name" value="Polysacc_synth"/>
</dbReference>
<dbReference type="AlphaFoldDB" id="Q2L1V5"/>
<dbReference type="HOGENOM" id="CLU_641997_0_0_4"/>
<dbReference type="KEGG" id="bav:BAV0084"/>
<feature type="transmembrane region" description="Helical" evidence="6">
    <location>
        <begin position="309"/>
        <end position="333"/>
    </location>
</feature>
<feature type="transmembrane region" description="Helical" evidence="6">
    <location>
        <begin position="97"/>
        <end position="119"/>
    </location>
</feature>
<feature type="transmembrane region" description="Helical" evidence="6">
    <location>
        <begin position="345"/>
        <end position="366"/>
    </location>
</feature>
<evidence type="ECO:0000313" key="8">
    <source>
        <dbReference type="Proteomes" id="UP000001977"/>
    </source>
</evidence>
<organism evidence="7 8">
    <name type="scientific">Bordetella avium (strain 197N)</name>
    <dbReference type="NCBI Taxonomy" id="360910"/>
    <lineage>
        <taxon>Bacteria</taxon>
        <taxon>Pseudomonadati</taxon>
        <taxon>Pseudomonadota</taxon>
        <taxon>Betaproteobacteria</taxon>
        <taxon>Burkholderiales</taxon>
        <taxon>Alcaligenaceae</taxon>
        <taxon>Bordetella</taxon>
    </lineage>
</organism>
<keyword evidence="8" id="KW-1185">Reference proteome</keyword>
<dbReference type="eggNOG" id="COG2244">
    <property type="taxonomic scope" value="Bacteria"/>
</dbReference>
<keyword evidence="3 6" id="KW-0812">Transmembrane</keyword>
<reference evidence="7 8" key="1">
    <citation type="journal article" date="2006" name="J. Bacteriol.">
        <title>Comparison of the genome sequence of the poultry pathogen Bordetella avium with those of B. bronchiseptica, B. pertussis, and B. parapertussis reveals extensive diversity in surface structures associated with host interaction.</title>
        <authorList>
            <person name="Sebaihia M."/>
            <person name="Preston A."/>
            <person name="Maskell D.J."/>
            <person name="Kuzmiak H."/>
            <person name="Connell T.D."/>
            <person name="King N.D."/>
            <person name="Orndorff P.E."/>
            <person name="Miyamoto D.M."/>
            <person name="Thomson N.R."/>
            <person name="Harris D."/>
            <person name="Goble A."/>
            <person name="Lord A."/>
            <person name="Murphy L."/>
            <person name="Quail M.A."/>
            <person name="Rutter S."/>
            <person name="Squares R."/>
            <person name="Squares S."/>
            <person name="Woodward J."/>
            <person name="Parkhill J."/>
            <person name="Temple L.M."/>
        </authorList>
    </citation>
    <scope>NUCLEOTIDE SEQUENCE [LARGE SCALE GENOMIC DNA]</scope>
    <source>
        <strain evidence="7 8">197N</strain>
    </source>
</reference>
<dbReference type="RefSeq" id="WP_012415787.1">
    <property type="nucleotide sequence ID" value="NC_010645.1"/>
</dbReference>
<evidence type="ECO:0000256" key="6">
    <source>
        <dbReference type="SAM" id="Phobius"/>
    </source>
</evidence>
<dbReference type="PANTHER" id="PTHR30250">
    <property type="entry name" value="PST FAMILY PREDICTED COLANIC ACID TRANSPORTER"/>
    <property type="match status" value="1"/>
</dbReference>
<evidence type="ECO:0000256" key="4">
    <source>
        <dbReference type="ARBA" id="ARBA00022989"/>
    </source>
</evidence>
<sequence length="439" mass="47158">MLVRIKQLVGRVASGKLSLDIAWNLGSFAILALSGVIINFIIAAVWGPQALGVFNLVFAVYIVLSQVFTLGVHYSVLRHSAHYAQQGRELAQMTGSAVVLGIVAGALAAAVAYAGAPLAQKLFSSARVAEGLQWAAGGLLLFPLNKILLGMANGLRLMRFFAVAQAARYLAILAWVGIVAAAGMDPQRMAAAFAIAELFVLLLCFAYLPGRLPFGRPSAQWYRLHLSFGIRGMPAGMFVELNSRVDVLVLGLFMSETEVGIYSFAAMLVDGYYAILTVIRNNLNPLLVHCLRDNDQTGLQGLICGTRRLVYPVMLLLGLVLLAGLAILVHGFLPERGLSQSVPVLALLLSGIWLCSAFIPLDNLLMQSGQPGWQTVQHGTLVISNLAFNLLLIPVLGLYGAALGTTLAYVAGTAMLFFLARNRLGIDILRSRFIDRPLS</sequence>
<name>Q2L1V5_BORA1</name>
<evidence type="ECO:0000256" key="3">
    <source>
        <dbReference type="ARBA" id="ARBA00022692"/>
    </source>
</evidence>
<dbReference type="GO" id="GO:0005886">
    <property type="term" value="C:plasma membrane"/>
    <property type="evidence" value="ECO:0007669"/>
    <property type="project" value="UniProtKB-SubCell"/>
</dbReference>
<accession>Q2L1V5</accession>
<dbReference type="PANTHER" id="PTHR30250:SF11">
    <property type="entry name" value="O-ANTIGEN TRANSPORTER-RELATED"/>
    <property type="match status" value="1"/>
</dbReference>
<dbReference type="STRING" id="360910.BAV0084"/>
<feature type="transmembrane region" description="Helical" evidence="6">
    <location>
        <begin position="160"/>
        <end position="183"/>
    </location>
</feature>
<protein>
    <submittedName>
        <fullName evidence="7">Lipopolysaccharide biosynthesis protein</fullName>
    </submittedName>
</protein>
<dbReference type="OrthoDB" id="8894012at2"/>
<dbReference type="EMBL" id="AM167904">
    <property type="protein sequence ID" value="CAJ47682.1"/>
    <property type="molecule type" value="Genomic_DNA"/>
</dbReference>
<feature type="transmembrane region" description="Helical" evidence="6">
    <location>
        <begin position="402"/>
        <end position="420"/>
    </location>
</feature>
<keyword evidence="5 6" id="KW-0472">Membrane</keyword>
<evidence type="ECO:0000313" key="7">
    <source>
        <dbReference type="EMBL" id="CAJ47682.1"/>
    </source>
</evidence>
<comment type="subcellular location">
    <subcellularLocation>
        <location evidence="1">Cell membrane</location>
        <topology evidence="1">Multi-pass membrane protein</topology>
    </subcellularLocation>
</comment>
<evidence type="ECO:0000256" key="5">
    <source>
        <dbReference type="ARBA" id="ARBA00023136"/>
    </source>
</evidence>
<feature type="transmembrane region" description="Helical" evidence="6">
    <location>
        <begin position="21"/>
        <end position="46"/>
    </location>
</feature>
<dbReference type="InterPro" id="IPR050833">
    <property type="entry name" value="Poly_Biosynth_Transport"/>
</dbReference>
<evidence type="ECO:0000256" key="1">
    <source>
        <dbReference type="ARBA" id="ARBA00004651"/>
    </source>
</evidence>
<feature type="transmembrane region" description="Helical" evidence="6">
    <location>
        <begin position="131"/>
        <end position="148"/>
    </location>
</feature>
<feature type="transmembrane region" description="Helical" evidence="6">
    <location>
        <begin position="52"/>
        <end position="76"/>
    </location>
</feature>
<dbReference type="Pfam" id="PF01943">
    <property type="entry name" value="Polysacc_synt"/>
    <property type="match status" value="1"/>
</dbReference>
<keyword evidence="2" id="KW-1003">Cell membrane</keyword>